<dbReference type="PANTHER" id="PTHR33653">
    <property type="entry name" value="RIBONUCLEASE VAPC2"/>
    <property type="match status" value="1"/>
</dbReference>
<gene>
    <name evidence="9" type="ORF">B0680_09415</name>
</gene>
<dbReference type="AlphaFoldDB" id="A0A1T0CJB1"/>
<evidence type="ECO:0000313" key="9">
    <source>
        <dbReference type="EMBL" id="OOS22462.1"/>
    </source>
</evidence>
<comment type="caution">
    <text evidence="9">The sequence shown here is derived from an EMBL/GenBank/DDBJ whole genome shotgun (WGS) entry which is preliminary data.</text>
</comment>
<dbReference type="Pfam" id="PF01850">
    <property type="entry name" value="PIN"/>
    <property type="match status" value="1"/>
</dbReference>
<sequence length="130" mass="14781">MNGIKYLLDTCTLIGLQKQTANSLALVSAHNALMNECAISLITYMEFVGFYGVDDETAKQLEQITSHFVQLPIDTRIAQLTIQLRQRHKIKLPDCLVLATALAHNLELLTLDDGLKRKFDKERLRLDERI</sequence>
<dbReference type="RefSeq" id="WP_078254845.1">
    <property type="nucleotide sequence ID" value="NZ_MUYU01000027.1"/>
</dbReference>
<keyword evidence="10" id="KW-1185">Reference proteome</keyword>
<dbReference type="STRING" id="470453.B0680_09415"/>
<reference evidence="9 10" key="1">
    <citation type="submission" date="2017-02" db="EMBL/GenBank/DDBJ databases">
        <title>Draft genome sequence of Moraxella pluranimalium CCUG 54913T type strain.</title>
        <authorList>
            <person name="Salva-Serra F."/>
            <person name="Engstrom-Jakobsson H."/>
            <person name="Thorell K."/>
            <person name="Jaen-Luchoro D."/>
            <person name="Gonzales-Siles L."/>
            <person name="Karlsson R."/>
            <person name="Yazdan S."/>
            <person name="Boulund F."/>
            <person name="Johnning A."/>
            <person name="Engstrand L."/>
            <person name="Kristiansson E."/>
            <person name="Moore E."/>
        </authorList>
    </citation>
    <scope>NUCLEOTIDE SEQUENCE [LARGE SCALE GENOMIC DNA]</scope>
    <source>
        <strain evidence="9 10">CCUG 54913</strain>
    </source>
</reference>
<keyword evidence="4" id="KW-0479">Metal-binding</keyword>
<feature type="domain" description="PIN" evidence="8">
    <location>
        <begin position="6"/>
        <end position="117"/>
    </location>
</feature>
<dbReference type="InterPro" id="IPR002716">
    <property type="entry name" value="PIN_dom"/>
</dbReference>
<dbReference type="GO" id="GO:0046872">
    <property type="term" value="F:metal ion binding"/>
    <property type="evidence" value="ECO:0007669"/>
    <property type="project" value="UniProtKB-KW"/>
</dbReference>
<evidence type="ECO:0000256" key="4">
    <source>
        <dbReference type="ARBA" id="ARBA00022723"/>
    </source>
</evidence>
<keyword evidence="3" id="KW-0540">Nuclease</keyword>
<comment type="similarity">
    <text evidence="7">Belongs to the PINc/VapC protein family.</text>
</comment>
<evidence type="ECO:0000259" key="8">
    <source>
        <dbReference type="Pfam" id="PF01850"/>
    </source>
</evidence>
<proteinExistence type="inferred from homology"/>
<keyword evidence="2" id="KW-1277">Toxin-antitoxin system</keyword>
<keyword evidence="6" id="KW-0460">Magnesium</keyword>
<organism evidence="9 10">
    <name type="scientific">Moraxella pluranimalium</name>
    <dbReference type="NCBI Taxonomy" id="470453"/>
    <lineage>
        <taxon>Bacteria</taxon>
        <taxon>Pseudomonadati</taxon>
        <taxon>Pseudomonadota</taxon>
        <taxon>Gammaproteobacteria</taxon>
        <taxon>Moraxellales</taxon>
        <taxon>Moraxellaceae</taxon>
        <taxon>Moraxella</taxon>
    </lineage>
</organism>
<dbReference type="EMBL" id="MUYU01000027">
    <property type="protein sequence ID" value="OOS22462.1"/>
    <property type="molecule type" value="Genomic_DNA"/>
</dbReference>
<dbReference type="OrthoDB" id="532510at2"/>
<evidence type="ECO:0000256" key="2">
    <source>
        <dbReference type="ARBA" id="ARBA00022649"/>
    </source>
</evidence>
<keyword evidence="5" id="KW-0378">Hydrolase</keyword>
<evidence type="ECO:0000313" key="10">
    <source>
        <dbReference type="Proteomes" id="UP000189800"/>
    </source>
</evidence>
<evidence type="ECO:0000256" key="7">
    <source>
        <dbReference type="ARBA" id="ARBA00038093"/>
    </source>
</evidence>
<name>A0A1T0CJB1_9GAMM</name>
<accession>A0A1T0CJB1</accession>
<protein>
    <recommendedName>
        <fullName evidence="8">PIN domain-containing protein</fullName>
    </recommendedName>
</protein>
<evidence type="ECO:0000256" key="6">
    <source>
        <dbReference type="ARBA" id="ARBA00022842"/>
    </source>
</evidence>
<evidence type="ECO:0000256" key="1">
    <source>
        <dbReference type="ARBA" id="ARBA00001946"/>
    </source>
</evidence>
<dbReference type="GO" id="GO:0004518">
    <property type="term" value="F:nuclease activity"/>
    <property type="evidence" value="ECO:0007669"/>
    <property type="project" value="UniProtKB-KW"/>
</dbReference>
<dbReference type="InterPro" id="IPR029060">
    <property type="entry name" value="PIN-like_dom_sf"/>
</dbReference>
<dbReference type="Gene3D" id="3.40.50.1010">
    <property type="entry name" value="5'-nuclease"/>
    <property type="match status" value="1"/>
</dbReference>
<comment type="cofactor">
    <cofactor evidence="1">
        <name>Mg(2+)</name>
        <dbReference type="ChEBI" id="CHEBI:18420"/>
    </cofactor>
</comment>
<dbReference type="InterPro" id="IPR050556">
    <property type="entry name" value="Type_II_TA_system_RNase"/>
</dbReference>
<evidence type="ECO:0000256" key="5">
    <source>
        <dbReference type="ARBA" id="ARBA00022801"/>
    </source>
</evidence>
<dbReference type="PANTHER" id="PTHR33653:SF1">
    <property type="entry name" value="RIBONUCLEASE VAPC2"/>
    <property type="match status" value="1"/>
</dbReference>
<dbReference type="GO" id="GO:0016787">
    <property type="term" value="F:hydrolase activity"/>
    <property type="evidence" value="ECO:0007669"/>
    <property type="project" value="UniProtKB-KW"/>
</dbReference>
<dbReference type="Proteomes" id="UP000189800">
    <property type="component" value="Unassembled WGS sequence"/>
</dbReference>
<evidence type="ECO:0000256" key="3">
    <source>
        <dbReference type="ARBA" id="ARBA00022722"/>
    </source>
</evidence>
<dbReference type="SUPFAM" id="SSF88723">
    <property type="entry name" value="PIN domain-like"/>
    <property type="match status" value="1"/>
</dbReference>